<dbReference type="GO" id="GO:0009052">
    <property type="term" value="P:pentose-phosphate shunt, non-oxidative branch"/>
    <property type="evidence" value="ECO:0007669"/>
    <property type="project" value="TreeGrafter"/>
</dbReference>
<keyword evidence="2 4" id="KW-0413">Isomerase</keyword>
<proteinExistence type="inferred from homology"/>
<dbReference type="OrthoDB" id="1778624at2"/>
<keyword evidence="5" id="KW-1185">Reference proteome</keyword>
<comment type="similarity">
    <text evidence="1">Belongs to the LacAB/RpiB family.</text>
</comment>
<accession>A0A5C5X414</accession>
<dbReference type="InterPro" id="IPR003500">
    <property type="entry name" value="RpiB_LacA_LacB"/>
</dbReference>
<dbReference type="NCBIfam" id="NF004051">
    <property type="entry name" value="PRK05571.1"/>
    <property type="match status" value="1"/>
</dbReference>
<evidence type="ECO:0000313" key="4">
    <source>
        <dbReference type="EMBL" id="TWT56872.1"/>
    </source>
</evidence>
<dbReference type="NCBIfam" id="TIGR01120">
    <property type="entry name" value="rpiB"/>
    <property type="match status" value="1"/>
</dbReference>
<evidence type="ECO:0000256" key="3">
    <source>
        <dbReference type="PIRSR" id="PIRSR005384-1"/>
    </source>
</evidence>
<feature type="active site" description="Proton acceptor" evidence="3">
    <location>
        <position position="65"/>
    </location>
</feature>
<dbReference type="Gene3D" id="3.40.1400.10">
    <property type="entry name" value="Sugar-phosphate isomerase, RpiB/LacA/LacB"/>
    <property type="match status" value="1"/>
</dbReference>
<dbReference type="EC" id="5.3.1.6" evidence="4"/>
<dbReference type="EMBL" id="SIHI01000001">
    <property type="protein sequence ID" value="TWT56872.1"/>
    <property type="molecule type" value="Genomic_DNA"/>
</dbReference>
<reference evidence="4 5" key="1">
    <citation type="submission" date="2019-02" db="EMBL/GenBank/DDBJ databases">
        <title>Deep-cultivation of Planctomycetes and their phenomic and genomic characterization uncovers novel biology.</title>
        <authorList>
            <person name="Wiegand S."/>
            <person name="Jogler M."/>
            <person name="Boedeker C."/>
            <person name="Pinto D."/>
            <person name="Vollmers J."/>
            <person name="Rivas-Marin E."/>
            <person name="Kohn T."/>
            <person name="Peeters S.H."/>
            <person name="Heuer A."/>
            <person name="Rast P."/>
            <person name="Oberbeckmann S."/>
            <person name="Bunk B."/>
            <person name="Jeske O."/>
            <person name="Meyerdierks A."/>
            <person name="Storesund J.E."/>
            <person name="Kallscheuer N."/>
            <person name="Luecker S."/>
            <person name="Lage O.M."/>
            <person name="Pohl T."/>
            <person name="Merkel B.J."/>
            <person name="Hornburger P."/>
            <person name="Mueller R.-W."/>
            <person name="Bruemmer F."/>
            <person name="Labrenz M."/>
            <person name="Spormann A.M."/>
            <person name="Op Den Camp H."/>
            <person name="Overmann J."/>
            <person name="Amann R."/>
            <person name="Jetten M.S.M."/>
            <person name="Mascher T."/>
            <person name="Medema M.H."/>
            <person name="Devos D.P."/>
            <person name="Kaster A.-K."/>
            <person name="Ovreas L."/>
            <person name="Rohde M."/>
            <person name="Galperin M.Y."/>
            <person name="Jogler C."/>
        </authorList>
    </citation>
    <scope>NUCLEOTIDE SEQUENCE [LARGE SCALE GENOMIC DNA]</scope>
    <source>
        <strain evidence="4 5">KOR42</strain>
    </source>
</reference>
<dbReference type="GO" id="GO:0019316">
    <property type="term" value="P:D-allose catabolic process"/>
    <property type="evidence" value="ECO:0007669"/>
    <property type="project" value="TreeGrafter"/>
</dbReference>
<evidence type="ECO:0000256" key="1">
    <source>
        <dbReference type="ARBA" id="ARBA00008754"/>
    </source>
</evidence>
<dbReference type="PANTHER" id="PTHR30345">
    <property type="entry name" value="RIBOSE-5-PHOSPHATE ISOMERASE B"/>
    <property type="match status" value="1"/>
</dbReference>
<dbReference type="NCBIfam" id="TIGR00689">
    <property type="entry name" value="rpiB_lacA_lacB"/>
    <property type="match status" value="1"/>
</dbReference>
<protein>
    <submittedName>
        <fullName evidence="4">Ribose-5-phosphate isomerase B</fullName>
        <ecNumber evidence="4">5.3.1.6</ecNumber>
    </submittedName>
</protein>
<dbReference type="SUPFAM" id="SSF89623">
    <property type="entry name" value="Ribose/Galactose isomerase RpiB/AlsB"/>
    <property type="match status" value="1"/>
</dbReference>
<dbReference type="InterPro" id="IPR004785">
    <property type="entry name" value="RpiB"/>
</dbReference>
<dbReference type="PIRSF" id="PIRSF005384">
    <property type="entry name" value="RpiB_LacA_B"/>
    <property type="match status" value="1"/>
</dbReference>
<dbReference type="GO" id="GO:0004751">
    <property type="term" value="F:ribose-5-phosphate isomerase activity"/>
    <property type="evidence" value="ECO:0007669"/>
    <property type="project" value="UniProtKB-EC"/>
</dbReference>
<evidence type="ECO:0000313" key="5">
    <source>
        <dbReference type="Proteomes" id="UP000317243"/>
    </source>
</evidence>
<feature type="active site" description="Proton donor" evidence="3">
    <location>
        <position position="98"/>
    </location>
</feature>
<dbReference type="RefSeq" id="WP_146506782.1">
    <property type="nucleotide sequence ID" value="NZ_SIHI01000001.1"/>
</dbReference>
<gene>
    <name evidence="4" type="primary">rpiB</name>
    <name evidence="4" type="ORF">KOR42_02270</name>
</gene>
<organism evidence="4 5">
    <name type="scientific">Thalassoglobus neptunius</name>
    <dbReference type="NCBI Taxonomy" id="1938619"/>
    <lineage>
        <taxon>Bacteria</taxon>
        <taxon>Pseudomonadati</taxon>
        <taxon>Planctomycetota</taxon>
        <taxon>Planctomycetia</taxon>
        <taxon>Planctomycetales</taxon>
        <taxon>Planctomycetaceae</taxon>
        <taxon>Thalassoglobus</taxon>
    </lineage>
</organism>
<comment type="caution">
    <text evidence="4">The sequence shown here is derived from an EMBL/GenBank/DDBJ whole genome shotgun (WGS) entry which is preliminary data.</text>
</comment>
<dbReference type="PANTHER" id="PTHR30345:SF0">
    <property type="entry name" value="DNA DAMAGE-REPAIR_TOLERATION PROTEIN DRT102"/>
    <property type="match status" value="1"/>
</dbReference>
<evidence type="ECO:0000256" key="2">
    <source>
        <dbReference type="ARBA" id="ARBA00023235"/>
    </source>
</evidence>
<name>A0A5C5X414_9PLAN</name>
<dbReference type="AlphaFoldDB" id="A0A5C5X414"/>
<dbReference type="Proteomes" id="UP000317243">
    <property type="component" value="Unassembled WGS sequence"/>
</dbReference>
<dbReference type="Pfam" id="PF02502">
    <property type="entry name" value="LacAB_rpiB"/>
    <property type="match status" value="1"/>
</dbReference>
<dbReference type="InterPro" id="IPR036569">
    <property type="entry name" value="RpiB_LacA_LacB_sf"/>
</dbReference>
<sequence length="161" mass="17700">MKVALASDHRGVRVKGQILSQLEEIGYEAIDFGPFEDESVDYPDFAAKVAEAVATGQVDRGILICGTGVGMCIAANKFRGVRAATCHDDVTAEYSRRHNDTNIMCLSADMLGDRLLGRIVEIWLKTEFEGGRHQRRIEKISAIELRTGCQTTGDQTHEPSC</sequence>